<proteinExistence type="predicted"/>
<name>A0A4U5ML66_STECR</name>
<keyword evidence="1" id="KW-0732">Signal</keyword>
<feature type="signal peptide" evidence="1">
    <location>
        <begin position="1"/>
        <end position="21"/>
    </location>
</feature>
<reference evidence="2 3" key="1">
    <citation type="journal article" date="2015" name="Genome Biol.">
        <title>Comparative genomics of Steinernema reveals deeply conserved gene regulatory networks.</title>
        <authorList>
            <person name="Dillman A.R."/>
            <person name="Macchietto M."/>
            <person name="Porter C.F."/>
            <person name="Rogers A."/>
            <person name="Williams B."/>
            <person name="Antoshechkin I."/>
            <person name="Lee M.M."/>
            <person name="Goodwin Z."/>
            <person name="Lu X."/>
            <person name="Lewis E.E."/>
            <person name="Goodrich-Blair H."/>
            <person name="Stock S.P."/>
            <person name="Adams B.J."/>
            <person name="Sternberg P.W."/>
            <person name="Mortazavi A."/>
        </authorList>
    </citation>
    <scope>NUCLEOTIDE SEQUENCE [LARGE SCALE GENOMIC DNA]</scope>
    <source>
        <strain evidence="2 3">ALL</strain>
    </source>
</reference>
<sequence>MKAISVLTLTILVALFHQGSTDECVLCKFYMKMLRNNCPPSKYFNNCKEAQEVIVSYCWWGEPGCHENTFCEQAKRDMRPIIADSQVLTEPQMCDKYELCKCT</sequence>
<reference evidence="2 3" key="2">
    <citation type="journal article" date="2019" name="G3 (Bethesda)">
        <title>Hybrid Assembly of the Genome of the Entomopathogenic Nematode Steinernema carpocapsae Identifies the X-Chromosome.</title>
        <authorList>
            <person name="Serra L."/>
            <person name="Macchietto M."/>
            <person name="Macias-Munoz A."/>
            <person name="McGill C.J."/>
            <person name="Rodriguez I.M."/>
            <person name="Rodriguez B."/>
            <person name="Murad R."/>
            <person name="Mortazavi A."/>
        </authorList>
    </citation>
    <scope>NUCLEOTIDE SEQUENCE [LARGE SCALE GENOMIC DNA]</scope>
    <source>
        <strain evidence="2 3">ALL</strain>
    </source>
</reference>
<evidence type="ECO:0000256" key="1">
    <source>
        <dbReference type="SAM" id="SignalP"/>
    </source>
</evidence>
<dbReference type="AlphaFoldDB" id="A0A4U5ML66"/>
<comment type="caution">
    <text evidence="2">The sequence shown here is derived from an EMBL/GenBank/DDBJ whole genome shotgun (WGS) entry which is preliminary data.</text>
</comment>
<gene>
    <name evidence="2" type="ORF">L596_022242</name>
</gene>
<dbReference type="Proteomes" id="UP000298663">
    <property type="component" value="Unassembled WGS sequence"/>
</dbReference>
<evidence type="ECO:0000313" key="3">
    <source>
        <dbReference type="Proteomes" id="UP000298663"/>
    </source>
</evidence>
<keyword evidence="3" id="KW-1185">Reference proteome</keyword>
<evidence type="ECO:0000313" key="2">
    <source>
        <dbReference type="EMBL" id="TKR70190.1"/>
    </source>
</evidence>
<organism evidence="2 3">
    <name type="scientific">Steinernema carpocapsae</name>
    <name type="common">Entomopathogenic nematode</name>
    <dbReference type="NCBI Taxonomy" id="34508"/>
    <lineage>
        <taxon>Eukaryota</taxon>
        <taxon>Metazoa</taxon>
        <taxon>Ecdysozoa</taxon>
        <taxon>Nematoda</taxon>
        <taxon>Chromadorea</taxon>
        <taxon>Rhabditida</taxon>
        <taxon>Tylenchina</taxon>
        <taxon>Panagrolaimomorpha</taxon>
        <taxon>Strongyloidoidea</taxon>
        <taxon>Steinernematidae</taxon>
        <taxon>Steinernema</taxon>
    </lineage>
</organism>
<feature type="chain" id="PRO_5020428311" description="Saposin A-type domain-containing protein" evidence="1">
    <location>
        <begin position="22"/>
        <end position="103"/>
    </location>
</feature>
<dbReference type="EMBL" id="AZBU02000007">
    <property type="protein sequence ID" value="TKR70190.1"/>
    <property type="molecule type" value="Genomic_DNA"/>
</dbReference>
<accession>A0A4U5ML66</accession>
<protein>
    <recommendedName>
        <fullName evidence="4">Saposin A-type domain-containing protein</fullName>
    </recommendedName>
</protein>
<evidence type="ECO:0008006" key="4">
    <source>
        <dbReference type="Google" id="ProtNLM"/>
    </source>
</evidence>